<keyword evidence="1" id="KW-0175">Coiled coil</keyword>
<dbReference type="AlphaFoldDB" id="A0A101I425"/>
<protein>
    <submittedName>
        <fullName evidence="2">Uncharacterized protein</fullName>
    </submittedName>
</protein>
<dbReference type="EMBL" id="LGGX01000002">
    <property type="protein sequence ID" value="KUK87883.1"/>
    <property type="molecule type" value="Genomic_DNA"/>
</dbReference>
<proteinExistence type="predicted"/>
<evidence type="ECO:0000313" key="3">
    <source>
        <dbReference type="Proteomes" id="UP000053467"/>
    </source>
</evidence>
<feature type="coiled-coil region" evidence="1">
    <location>
        <begin position="269"/>
        <end position="303"/>
    </location>
</feature>
<name>A0A101I425_UNCT6</name>
<dbReference type="SUPFAM" id="SSF55073">
    <property type="entry name" value="Nucleotide cyclase"/>
    <property type="match status" value="1"/>
</dbReference>
<dbReference type="Proteomes" id="UP000053467">
    <property type="component" value="Unassembled WGS sequence"/>
</dbReference>
<dbReference type="InterPro" id="IPR029787">
    <property type="entry name" value="Nucleotide_cyclase"/>
</dbReference>
<reference evidence="3" key="1">
    <citation type="journal article" date="2015" name="MBio">
        <title>Genome-Resolved Metagenomic Analysis Reveals Roles for Candidate Phyla and Other Microbial Community Members in Biogeochemical Transformations in Oil Reservoirs.</title>
        <authorList>
            <person name="Hu P."/>
            <person name="Tom L."/>
            <person name="Singh A."/>
            <person name="Thomas B.C."/>
            <person name="Baker B.J."/>
            <person name="Piceno Y.M."/>
            <person name="Andersen G.L."/>
            <person name="Banfield J.F."/>
        </authorList>
    </citation>
    <scope>NUCLEOTIDE SEQUENCE [LARGE SCALE GENOMIC DNA]</scope>
</reference>
<comment type="caution">
    <text evidence="2">The sequence shown here is derived from an EMBL/GenBank/DDBJ whole genome shotgun (WGS) entry which is preliminary data.</text>
</comment>
<evidence type="ECO:0000313" key="2">
    <source>
        <dbReference type="EMBL" id="KUK87883.1"/>
    </source>
</evidence>
<evidence type="ECO:0000256" key="1">
    <source>
        <dbReference type="SAM" id="Coils"/>
    </source>
</evidence>
<dbReference type="Gene3D" id="3.30.70.1230">
    <property type="entry name" value="Nucleotide cyclase"/>
    <property type="match status" value="1"/>
</dbReference>
<sequence>MGIKIDYRDLFLTILNQSKFLTNIDESLSEKEKYRQNIERLLVFLKNKNINLSQLQIFIDNFQNGKVFVYIPAEQFELLESLLKLYLLDSVDKNEITSQLKNFYKNIVEINQNFALLFELVILKIFFHVFNTHKDNLEKNENFFEKKLIGIREILKDVRNELYSTNIFNREFQTRIFDNLRFTKNSLLNKELELDRELFFNEYEFSLNTFLSLLKMFNTAESLEREIEIIDYYENRTIWSIDDILKPENAIYLPFLRDELKEIILKSIIKKSKQTKEFLLKEKNDLEKQLDQIKNDMVDSLNNFSTNIKKETIDSIKYPVNPTVTNKINSFIIDFNRSVMANILQANKLSERWKNFQKRMTKNENLRVLSYDQYIEILKNEGSLDKNDLILSILIYFNYSKNFENFFERFKPQILKVVKNSFENLKKEYSEQKTGIVKKEINFISEFFVESKFQKKFNFELLQKKFLKIIENLIDKLIISILLDSFIIHNIELSKDEAKKELLNFNLSVNLLPFNKVVYISNGEKIPSEKFLNIDVEQLKNILKKNYSKVVSVLVYDIRGSSYMSSKLNNAEKQKYIMKKFQHLINSAVKNNFGLPLKETGDGGIAIFCSNSKEIYRTLFKESVSSKNILIRHSIATGSDIIIKESTTSSIESLKCSLKLVESAEKFIKDNYINYREWFFDVQEKKLIHEGIEYALLPPEFKALFRVGVGIASGIVNRDVNISINAFGDIDIYGITINEAKIFSGGKDPSSSIILIDHPTLFSAIINSNYIEINNWKNFKISENYLENILDFEKSFIVENFKIKFYGIYYPLKRKKDQIVDTDIEIESLYIDDNGKIFYNDEEIKLLYQVEM</sequence>
<organism evidence="2 3">
    <name type="scientific">candidate division TA06 bacterium 34_109</name>
    <dbReference type="NCBI Taxonomy" id="1635277"/>
    <lineage>
        <taxon>Bacteria</taxon>
        <taxon>Bacteria division TA06</taxon>
    </lineage>
</organism>
<gene>
    <name evidence="2" type="ORF">XE03_0402</name>
</gene>
<accession>A0A101I425</accession>